<dbReference type="PANTHER" id="PTHR43391">
    <property type="entry name" value="RETINOL DEHYDROGENASE-RELATED"/>
    <property type="match status" value="1"/>
</dbReference>
<comment type="similarity">
    <text evidence="1 3">Belongs to the short-chain dehydrogenases/reductases (SDR) family.</text>
</comment>
<evidence type="ECO:0008006" key="6">
    <source>
        <dbReference type="Google" id="ProtNLM"/>
    </source>
</evidence>
<dbReference type="PROSITE" id="PS00061">
    <property type="entry name" value="ADH_SHORT"/>
    <property type="match status" value="1"/>
</dbReference>
<dbReference type="PRINTS" id="PR00080">
    <property type="entry name" value="SDRFAMILY"/>
</dbReference>
<dbReference type="InterPro" id="IPR002347">
    <property type="entry name" value="SDR_fam"/>
</dbReference>
<organism evidence="4 5">
    <name type="scientific">Glycomyces rutgersensis</name>
    <dbReference type="NCBI Taxonomy" id="58115"/>
    <lineage>
        <taxon>Bacteria</taxon>
        <taxon>Bacillati</taxon>
        <taxon>Actinomycetota</taxon>
        <taxon>Actinomycetes</taxon>
        <taxon>Glycomycetales</taxon>
        <taxon>Glycomycetaceae</taxon>
        <taxon>Glycomyces</taxon>
    </lineage>
</organism>
<dbReference type="InterPro" id="IPR020904">
    <property type="entry name" value="Sc_DH/Rdtase_CS"/>
</dbReference>
<keyword evidence="2" id="KW-0560">Oxidoreductase</keyword>
<comment type="caution">
    <text evidence="4">The sequence shown here is derived from an EMBL/GenBank/DDBJ whole genome shotgun (WGS) entry which is preliminary data.</text>
</comment>
<sequence>MSEALLPQVEDRTAIVTGASAGLGEALAERLAASGWDLVLTARGEERLARVAARLGARYLAGDVTDAVHRRELVAMAGDRLDLLVNNASTLGEVPLPRLAEADLTVWPRLFEMNVWAPIALAQLALPTLRERGGAIVNISSDAATGPYATWGPYGATKAALDQLSNVLAAEEPAVAVWALDPGEMSTAMLAEAVGEADAAEADPPALAAAAIYSIAGARWCTCDWKAPESGRYAARDFDKLHSHTHEEARA</sequence>
<dbReference type="EMBL" id="BAAASX010000002">
    <property type="protein sequence ID" value="GAA2324463.1"/>
    <property type="molecule type" value="Genomic_DNA"/>
</dbReference>
<keyword evidence="5" id="KW-1185">Reference proteome</keyword>
<dbReference type="SUPFAM" id="SSF51735">
    <property type="entry name" value="NAD(P)-binding Rossmann-fold domains"/>
    <property type="match status" value="1"/>
</dbReference>
<dbReference type="InterPro" id="IPR036291">
    <property type="entry name" value="NAD(P)-bd_dom_sf"/>
</dbReference>
<evidence type="ECO:0000256" key="3">
    <source>
        <dbReference type="RuleBase" id="RU000363"/>
    </source>
</evidence>
<dbReference type="RefSeq" id="WP_310286022.1">
    <property type="nucleotide sequence ID" value="NZ_BAAASX010000002.1"/>
</dbReference>
<dbReference type="Pfam" id="PF00106">
    <property type="entry name" value="adh_short"/>
    <property type="match status" value="1"/>
</dbReference>
<protein>
    <recommendedName>
        <fullName evidence="6">Short-chain dehydrogenase</fullName>
    </recommendedName>
</protein>
<dbReference type="PRINTS" id="PR00081">
    <property type="entry name" value="GDHRDH"/>
</dbReference>
<proteinExistence type="inferred from homology"/>
<evidence type="ECO:0000313" key="5">
    <source>
        <dbReference type="Proteomes" id="UP001501584"/>
    </source>
</evidence>
<dbReference type="Proteomes" id="UP001501584">
    <property type="component" value="Unassembled WGS sequence"/>
</dbReference>
<name>A0ABN3F9D4_9ACTN</name>
<reference evidence="4 5" key="1">
    <citation type="journal article" date="2019" name="Int. J. Syst. Evol. Microbiol.">
        <title>The Global Catalogue of Microorganisms (GCM) 10K type strain sequencing project: providing services to taxonomists for standard genome sequencing and annotation.</title>
        <authorList>
            <consortium name="The Broad Institute Genomics Platform"/>
            <consortium name="The Broad Institute Genome Sequencing Center for Infectious Disease"/>
            <person name="Wu L."/>
            <person name="Ma J."/>
        </authorList>
    </citation>
    <scope>NUCLEOTIDE SEQUENCE [LARGE SCALE GENOMIC DNA]</scope>
    <source>
        <strain evidence="4 5">JCM 6238</strain>
    </source>
</reference>
<dbReference type="Gene3D" id="3.40.50.720">
    <property type="entry name" value="NAD(P)-binding Rossmann-like Domain"/>
    <property type="match status" value="1"/>
</dbReference>
<accession>A0ABN3F9D4</accession>
<evidence type="ECO:0000313" key="4">
    <source>
        <dbReference type="EMBL" id="GAA2324463.1"/>
    </source>
</evidence>
<evidence type="ECO:0000256" key="1">
    <source>
        <dbReference type="ARBA" id="ARBA00006484"/>
    </source>
</evidence>
<gene>
    <name evidence="4" type="ORF">GCM10010403_13370</name>
</gene>
<evidence type="ECO:0000256" key="2">
    <source>
        <dbReference type="ARBA" id="ARBA00023002"/>
    </source>
</evidence>
<dbReference type="PANTHER" id="PTHR43391:SF86">
    <property type="entry name" value="SHORT-CHAIN DEHYDROGENASE_REDUCTASE FAMILY PROTEIN"/>
    <property type="match status" value="1"/>
</dbReference>